<dbReference type="InterPro" id="IPR041680">
    <property type="entry name" value="PH_8"/>
</dbReference>
<dbReference type="GO" id="GO:0034727">
    <property type="term" value="P:piecemeal microautophagy of the nucleus"/>
    <property type="evidence" value="ECO:0007669"/>
    <property type="project" value="EnsemblFungi"/>
</dbReference>
<sequence length="852" mass="95373">MDTLEIHSKDFLVKWIHAVDNSSIVWQVKPLKKSINFSIYKRATISENDSLNENGATHDDLDDYQVQESTAHSNGPLNEQASDVSRLRSGSVASVNQITQLNSLRNKSRSTTFSNSLNGSNLVLVKDYYKLVPGELVRGHFNVEKEGMYAFIFDNSFSKAVSKKVLFSAKLVSNVDTSSIPVSNEGDPLKEPLGGTGDTSGGNRRLQLLDGEVMMTTFLKRRRKKLQGFTKRTFVLDLKYSTLSYFKLNDNKLRGQMPIIHSIVSANAKTREIFIDSGMEVWDLKALNQEDFEAWVDAFDKVKKGSYEGSSDKSASFKPIDGATTAGIPQLSEINQQLTNLLKGSHNMSRDQLEFRLQEISTSLQYLTTSKSQIDGELTPVLSNSEFFDAEETLETSSRGVVLMDGVDRRQQSEDDDEEEHEESDLSSDSDSEDLPAPSVSKADTTPPHEGEDMDGSLYPLPLDPITRDPDIPVCDHEPPNLLSFVRKNVGKDLSSISMPVSMNEPINILQKYAEQLEYSEMIDNALDGTYPEDSGELILRIAAFAVSNLSSFRKKVRSTRKPFNPLLGETFELVREDKGFRLISEKVSHKPPVFAVFAESDQWTFGFSASPSQKFWGKTYEVSTKGTMKLSIKSTGEVFTWSQPTSLLKNIIAGEKYTEPSLSIVIKSSSGQKAVVDFTKGGMFSGRSEDLTIKAYNSAKKQLPYTVVGKWTESMVLKTNNTEKEIWTAGNLLPQCEKKFGFTEFAGTLNKITSIENNNLPPCDSRLRPDMRAYEVGDVSKAEELKIQLEEDQRSRRADLELAGKTHKPLFFKHVGDTSQADTGEWIYDAGVNSYWNRRSKQNWSGVQLLW</sequence>
<dbReference type="Gene3D" id="2.60.120.680">
    <property type="entry name" value="GOLD domain"/>
    <property type="match status" value="1"/>
</dbReference>
<dbReference type="OrthoDB" id="1854502at2759"/>
<evidence type="ECO:0000256" key="5">
    <source>
        <dbReference type="SAM" id="MobiDB-lite"/>
    </source>
</evidence>
<dbReference type="GO" id="GO:0030011">
    <property type="term" value="P:maintenance of cell polarity"/>
    <property type="evidence" value="ECO:0007669"/>
    <property type="project" value="EnsemblFungi"/>
</dbReference>
<dbReference type="Pfam" id="PF01237">
    <property type="entry name" value="Oxysterol_BP"/>
    <property type="match status" value="1"/>
</dbReference>
<evidence type="ECO:0000256" key="3">
    <source>
        <dbReference type="ARBA" id="ARBA00023055"/>
    </source>
</evidence>
<dbReference type="GO" id="GO:0001403">
    <property type="term" value="P:invasive growth in response to glucose limitation"/>
    <property type="evidence" value="ECO:0007669"/>
    <property type="project" value="EnsemblFungi"/>
</dbReference>
<dbReference type="InterPro" id="IPR001849">
    <property type="entry name" value="PH_domain"/>
</dbReference>
<dbReference type="PANTHER" id="PTHR10972:SF203">
    <property type="entry name" value="OXYSTEROL-BINDING PROTEIN HOMOLOG 3"/>
    <property type="match status" value="1"/>
</dbReference>
<dbReference type="SUPFAM" id="SSF50729">
    <property type="entry name" value="PH domain-like"/>
    <property type="match status" value="1"/>
</dbReference>
<feature type="region of interest" description="Disordered" evidence="5">
    <location>
        <begin position="399"/>
        <end position="471"/>
    </location>
</feature>
<dbReference type="CDD" id="cd13289">
    <property type="entry name" value="PH_Osh3p_yeast"/>
    <property type="match status" value="1"/>
</dbReference>
<dbReference type="InterPro" id="IPR036598">
    <property type="entry name" value="GOLD_dom_sf"/>
</dbReference>
<dbReference type="GeneID" id="36566851"/>
<dbReference type="GO" id="GO:0061709">
    <property type="term" value="P:reticulophagy"/>
    <property type="evidence" value="ECO:0007669"/>
    <property type="project" value="EnsemblFungi"/>
</dbReference>
<dbReference type="FunFam" id="2.40.160.120:FF:000001">
    <property type="entry name" value="Oxysterol-binding protein"/>
    <property type="match status" value="1"/>
</dbReference>
<dbReference type="Gene3D" id="2.30.29.30">
    <property type="entry name" value="Pleckstrin-homology domain (PH domain)/Phosphotyrosine-binding domain (PTB)"/>
    <property type="match status" value="1"/>
</dbReference>
<dbReference type="GO" id="GO:0007124">
    <property type="term" value="P:pseudohyphal growth"/>
    <property type="evidence" value="ECO:0007669"/>
    <property type="project" value="EnsemblFungi"/>
</dbReference>
<dbReference type="GO" id="GO:0097038">
    <property type="term" value="C:perinuclear endoplasmic reticulum"/>
    <property type="evidence" value="ECO:0007669"/>
    <property type="project" value="TreeGrafter"/>
</dbReference>
<protein>
    <recommendedName>
        <fullName evidence="6">PH domain-containing protein</fullName>
    </recommendedName>
</protein>
<dbReference type="GO" id="GO:0000742">
    <property type="term" value="P:karyogamy involved in conjugation with cellular fusion"/>
    <property type="evidence" value="ECO:0007669"/>
    <property type="project" value="EnsemblFungi"/>
</dbReference>
<dbReference type="STRING" id="418784.A0A2P7YM42"/>
<dbReference type="InterPro" id="IPR011993">
    <property type="entry name" value="PH-like_dom_sf"/>
</dbReference>
<gene>
    <name evidence="7" type="ORF">C7M61_003463</name>
</gene>
<evidence type="ECO:0000256" key="2">
    <source>
        <dbReference type="ARBA" id="ARBA00022448"/>
    </source>
</evidence>
<dbReference type="VEuPathDB" id="FungiDB:C7M61_003463"/>
<dbReference type="Pfam" id="PF15409">
    <property type="entry name" value="PH_8"/>
    <property type="match status" value="1"/>
</dbReference>
<dbReference type="GO" id="GO:0005829">
    <property type="term" value="C:cytosol"/>
    <property type="evidence" value="ECO:0007669"/>
    <property type="project" value="TreeGrafter"/>
</dbReference>
<comment type="similarity">
    <text evidence="1">Belongs to the OSBP family.</text>
</comment>
<dbReference type="InterPro" id="IPR037239">
    <property type="entry name" value="OSBP_sf"/>
</dbReference>
<evidence type="ECO:0000313" key="7">
    <source>
        <dbReference type="EMBL" id="PSK37038.1"/>
    </source>
</evidence>
<dbReference type="SMART" id="SM00233">
    <property type="entry name" value="PH"/>
    <property type="match status" value="1"/>
</dbReference>
<proteinExistence type="inferred from homology"/>
<evidence type="ECO:0000256" key="4">
    <source>
        <dbReference type="ARBA" id="ARBA00023121"/>
    </source>
</evidence>
<dbReference type="Proteomes" id="UP000241107">
    <property type="component" value="Unassembled WGS sequence"/>
</dbReference>
<keyword evidence="8" id="KW-1185">Reference proteome</keyword>
<dbReference type="PROSITE" id="PS50003">
    <property type="entry name" value="PH_DOMAIN"/>
    <property type="match status" value="1"/>
</dbReference>
<name>A0A2P7YM42_9ASCO</name>
<reference evidence="7 8" key="1">
    <citation type="submission" date="2018-03" db="EMBL/GenBank/DDBJ databases">
        <title>Candida pseudohaemulonii genome assembly and annotation.</title>
        <authorList>
            <person name="Munoz J.F."/>
            <person name="Gade L.G."/>
            <person name="Chow N.A."/>
            <person name="Litvintseva A.P."/>
            <person name="Loparev V.N."/>
            <person name="Cuomo C.A."/>
        </authorList>
    </citation>
    <scope>NUCLEOTIDE SEQUENCE [LARGE SCALE GENOMIC DNA]</scope>
    <source>
        <strain evidence="7 8">B12108</strain>
    </source>
</reference>
<evidence type="ECO:0000256" key="1">
    <source>
        <dbReference type="ARBA" id="ARBA00008842"/>
    </source>
</evidence>
<evidence type="ECO:0000259" key="6">
    <source>
        <dbReference type="PROSITE" id="PS50003"/>
    </source>
</evidence>
<feature type="domain" description="PH" evidence="6">
    <location>
        <begin position="212"/>
        <end position="304"/>
    </location>
</feature>
<dbReference type="PANTHER" id="PTHR10972">
    <property type="entry name" value="OXYSTEROL-BINDING PROTEIN-RELATED"/>
    <property type="match status" value="1"/>
</dbReference>
<dbReference type="EMBL" id="PYFQ01000009">
    <property type="protein sequence ID" value="PSK37038.1"/>
    <property type="molecule type" value="Genomic_DNA"/>
</dbReference>
<dbReference type="GO" id="GO:0005886">
    <property type="term" value="C:plasma membrane"/>
    <property type="evidence" value="ECO:0007669"/>
    <property type="project" value="EnsemblFungi"/>
</dbReference>
<accession>A0A2P7YM42</accession>
<dbReference type="RefSeq" id="XP_024712889.1">
    <property type="nucleotide sequence ID" value="XM_024858802.1"/>
</dbReference>
<dbReference type="InterPro" id="IPR000648">
    <property type="entry name" value="Oxysterol-bd"/>
</dbReference>
<keyword evidence="3" id="KW-0445">Lipid transport</keyword>
<keyword evidence="4" id="KW-0446">Lipid-binding</keyword>
<organism evidence="7 8">
    <name type="scientific">Candidozyma pseudohaemuli</name>
    <dbReference type="NCBI Taxonomy" id="418784"/>
    <lineage>
        <taxon>Eukaryota</taxon>
        <taxon>Fungi</taxon>
        <taxon>Dikarya</taxon>
        <taxon>Ascomycota</taxon>
        <taxon>Saccharomycotina</taxon>
        <taxon>Pichiomycetes</taxon>
        <taxon>Metschnikowiaceae</taxon>
        <taxon>Candidozyma</taxon>
    </lineage>
</organism>
<dbReference type="AlphaFoldDB" id="A0A2P7YM42"/>
<dbReference type="Gene3D" id="3.30.70.3490">
    <property type="match status" value="1"/>
</dbReference>
<dbReference type="GO" id="GO:0032541">
    <property type="term" value="C:cortical endoplasmic reticulum"/>
    <property type="evidence" value="ECO:0007669"/>
    <property type="project" value="EnsemblFungi"/>
</dbReference>
<feature type="compositionally biased region" description="Acidic residues" evidence="5">
    <location>
        <begin position="414"/>
        <end position="434"/>
    </location>
</feature>
<dbReference type="GO" id="GO:0032934">
    <property type="term" value="F:sterol binding"/>
    <property type="evidence" value="ECO:0007669"/>
    <property type="project" value="TreeGrafter"/>
</dbReference>
<evidence type="ECO:0000313" key="8">
    <source>
        <dbReference type="Proteomes" id="UP000241107"/>
    </source>
</evidence>
<keyword evidence="2" id="KW-0813">Transport</keyword>
<dbReference type="GO" id="GO:0006887">
    <property type="term" value="P:exocytosis"/>
    <property type="evidence" value="ECO:0007669"/>
    <property type="project" value="EnsemblFungi"/>
</dbReference>
<dbReference type="GO" id="GO:0035621">
    <property type="term" value="P:ER to Golgi ceramide transport"/>
    <property type="evidence" value="ECO:0007669"/>
    <property type="project" value="EnsemblFungi"/>
</dbReference>
<comment type="caution">
    <text evidence="7">The sequence shown here is derived from an EMBL/GenBank/DDBJ whole genome shotgun (WGS) entry which is preliminary data.</text>
</comment>
<dbReference type="SUPFAM" id="SSF144000">
    <property type="entry name" value="Oxysterol-binding protein-like"/>
    <property type="match status" value="1"/>
</dbReference>
<dbReference type="GO" id="GO:0120015">
    <property type="term" value="F:sterol transfer activity"/>
    <property type="evidence" value="ECO:0007669"/>
    <property type="project" value="EnsemblFungi"/>
</dbReference>
<dbReference type="Gene3D" id="2.40.160.120">
    <property type="match status" value="1"/>
</dbReference>
<dbReference type="SUPFAM" id="SSF101576">
    <property type="entry name" value="Supernatant protein factor (SPF), C-terminal domain"/>
    <property type="match status" value="1"/>
</dbReference>
<dbReference type="GO" id="GO:0006897">
    <property type="term" value="P:endocytosis"/>
    <property type="evidence" value="ECO:0007669"/>
    <property type="project" value="EnsemblFungi"/>
</dbReference>